<evidence type="ECO:0000313" key="1">
    <source>
        <dbReference type="EMBL" id="CUN38186.1"/>
    </source>
</evidence>
<evidence type="ECO:0008006" key="3">
    <source>
        <dbReference type="Google" id="ProtNLM"/>
    </source>
</evidence>
<organism evidence="1 2">
    <name type="scientific">Dorea longicatena</name>
    <dbReference type="NCBI Taxonomy" id="88431"/>
    <lineage>
        <taxon>Bacteria</taxon>
        <taxon>Bacillati</taxon>
        <taxon>Bacillota</taxon>
        <taxon>Clostridia</taxon>
        <taxon>Lachnospirales</taxon>
        <taxon>Lachnospiraceae</taxon>
        <taxon>Dorea</taxon>
    </lineage>
</organism>
<dbReference type="AlphaFoldDB" id="A0A173WGU5"/>
<dbReference type="Proteomes" id="UP000095439">
    <property type="component" value="Unassembled WGS sequence"/>
</dbReference>
<protein>
    <recommendedName>
        <fullName evidence="3">DUF4209 domain-containing protein</fullName>
    </recommendedName>
</protein>
<name>A0A173WGU5_9FIRM</name>
<gene>
    <name evidence="1" type="ORF">ERS852423_00247</name>
</gene>
<accession>A0A173WGU5</accession>
<evidence type="ECO:0000313" key="2">
    <source>
        <dbReference type="Proteomes" id="UP000095439"/>
    </source>
</evidence>
<proteinExistence type="predicted"/>
<reference evidence="1 2" key="1">
    <citation type="submission" date="2015-09" db="EMBL/GenBank/DDBJ databases">
        <authorList>
            <consortium name="Pathogen Informatics"/>
        </authorList>
    </citation>
    <scope>NUCLEOTIDE SEQUENCE [LARGE SCALE GENOMIC DNA]</scope>
    <source>
        <strain evidence="1 2">2789STDY5608866</strain>
    </source>
</reference>
<sequence>MIEILYDHIGVYNYETDQFENEAQKEEFAEQINNILRAYKEGYYLEPTNGFIMQIPNGALREQLEYDGSDLPDSVYEQLATATEMYYRFDANLEQKKKAINILADILESEREEVKDTLNAEYEVPKNEHDKLIFGIVNGYNIRHNRADQKNDYSKEIWYDWMMQYYTSVIIAFYKLKNKYTDIDF</sequence>
<dbReference type="EMBL" id="CYYY01000001">
    <property type="protein sequence ID" value="CUN38186.1"/>
    <property type="molecule type" value="Genomic_DNA"/>
</dbReference>
<dbReference type="RefSeq" id="WP_242858279.1">
    <property type="nucleotide sequence ID" value="NZ_CABIWY010000001.1"/>
</dbReference>